<dbReference type="STRING" id="64969.SAMN02745127_02091"/>
<reference evidence="2 3" key="1">
    <citation type="submission" date="2017-01" db="EMBL/GenBank/DDBJ databases">
        <title>Genome Sequencing of a Marine Spirillum, Oceanospirillum multiglobuliferum ATCC 33336, from Japan.</title>
        <authorList>
            <person name="Carney J.G."/>
            <person name="Trachtenberg A.M."/>
            <person name="Rheaume B.A."/>
            <person name="Linnane J.D."/>
            <person name="Pitts N.L."/>
            <person name="Mykles D.L."/>
            <person name="Maclea K.S."/>
        </authorList>
    </citation>
    <scope>NUCLEOTIDE SEQUENCE [LARGE SCALE GENOMIC DNA]</scope>
    <source>
        <strain evidence="2 3">ATCC 33336</strain>
    </source>
</reference>
<name>A0A1T4QYM4_9GAMM</name>
<gene>
    <name evidence="2" type="ORF">BTE48_01060</name>
</gene>
<evidence type="ECO:0000313" key="3">
    <source>
        <dbReference type="Proteomes" id="UP000191418"/>
    </source>
</evidence>
<dbReference type="RefSeq" id="WP_169917380.1">
    <property type="nucleotide sequence ID" value="NZ_FUXG01000013.1"/>
</dbReference>
<dbReference type="Proteomes" id="UP000191418">
    <property type="component" value="Unassembled WGS sequence"/>
</dbReference>
<feature type="compositionally biased region" description="Basic residues" evidence="1">
    <location>
        <begin position="11"/>
        <end position="26"/>
    </location>
</feature>
<protein>
    <submittedName>
        <fullName evidence="2">Uncharacterized protein</fullName>
    </submittedName>
</protein>
<sequence length="95" mass="11227">MEETRQDRQRLLARNRKRRQRARQREHKALVGAKTLSFEIYQGTDQALQVLCKASELEPSELITVLVHNLHELVERDPSRFKELVSFKGVHCEHH</sequence>
<feature type="region of interest" description="Disordered" evidence="1">
    <location>
        <begin position="1"/>
        <end position="26"/>
    </location>
</feature>
<organism evidence="2 3">
    <name type="scientific">Oceanospirillum multiglobuliferum</name>
    <dbReference type="NCBI Taxonomy" id="64969"/>
    <lineage>
        <taxon>Bacteria</taxon>
        <taxon>Pseudomonadati</taxon>
        <taxon>Pseudomonadota</taxon>
        <taxon>Gammaproteobacteria</taxon>
        <taxon>Oceanospirillales</taxon>
        <taxon>Oceanospirillaceae</taxon>
        <taxon>Oceanospirillum</taxon>
    </lineage>
</organism>
<proteinExistence type="predicted"/>
<dbReference type="EMBL" id="MTSM01000001">
    <property type="protein sequence ID" value="OPX57049.1"/>
    <property type="molecule type" value="Genomic_DNA"/>
</dbReference>
<accession>A0A1T4QYM4</accession>
<dbReference type="AlphaFoldDB" id="A0A1T4QYM4"/>
<evidence type="ECO:0000313" key="2">
    <source>
        <dbReference type="EMBL" id="OPX57049.1"/>
    </source>
</evidence>
<feature type="compositionally biased region" description="Basic and acidic residues" evidence="1">
    <location>
        <begin position="1"/>
        <end position="10"/>
    </location>
</feature>
<comment type="caution">
    <text evidence="2">The sequence shown here is derived from an EMBL/GenBank/DDBJ whole genome shotgun (WGS) entry which is preliminary data.</text>
</comment>
<keyword evidence="3" id="KW-1185">Reference proteome</keyword>
<evidence type="ECO:0000256" key="1">
    <source>
        <dbReference type="SAM" id="MobiDB-lite"/>
    </source>
</evidence>